<comment type="caution">
    <text evidence="9">The sequence shown here is derived from an EMBL/GenBank/DDBJ whole genome shotgun (WGS) entry which is preliminary data.</text>
</comment>
<keyword evidence="7" id="KW-1133">Transmembrane helix</keyword>
<dbReference type="PROSITE" id="PS51007">
    <property type="entry name" value="CYTC"/>
    <property type="match status" value="1"/>
</dbReference>
<dbReference type="Pfam" id="PF13442">
    <property type="entry name" value="Cytochrome_CBB3"/>
    <property type="match status" value="1"/>
</dbReference>
<dbReference type="PANTHER" id="PTHR37823:SF4">
    <property type="entry name" value="MENAQUINOL-CYTOCHROME C REDUCTASE CYTOCHROME B_C SUBUNIT"/>
    <property type="match status" value="1"/>
</dbReference>
<dbReference type="InterPro" id="IPR012218">
    <property type="entry name" value="Cyt_c_BACSU-c550-type"/>
</dbReference>
<name>A0ABT9ZT09_9BACI</name>
<evidence type="ECO:0000313" key="10">
    <source>
        <dbReference type="Proteomes" id="UP001230005"/>
    </source>
</evidence>
<accession>A0ABT9ZT09</accession>
<dbReference type="EMBL" id="JAUSUG010000005">
    <property type="protein sequence ID" value="MDQ0254373.1"/>
    <property type="molecule type" value="Genomic_DNA"/>
</dbReference>
<evidence type="ECO:0000313" key="9">
    <source>
        <dbReference type="EMBL" id="MDQ0254373.1"/>
    </source>
</evidence>
<dbReference type="InterPro" id="IPR036909">
    <property type="entry name" value="Cyt_c-like_dom_sf"/>
</dbReference>
<gene>
    <name evidence="9" type="ORF">J2S74_001748</name>
</gene>
<evidence type="ECO:0000256" key="2">
    <source>
        <dbReference type="ARBA" id="ARBA00022617"/>
    </source>
</evidence>
<dbReference type="InterPro" id="IPR051811">
    <property type="entry name" value="Cytochrome_c550/c551-like"/>
</dbReference>
<reference evidence="9 10" key="1">
    <citation type="submission" date="2023-07" db="EMBL/GenBank/DDBJ databases">
        <title>Genomic Encyclopedia of Type Strains, Phase IV (KMG-IV): sequencing the most valuable type-strain genomes for metagenomic binning, comparative biology and taxonomic classification.</title>
        <authorList>
            <person name="Goeker M."/>
        </authorList>
    </citation>
    <scope>NUCLEOTIDE SEQUENCE [LARGE SCALE GENOMIC DNA]</scope>
    <source>
        <strain evidence="9 10">DSM 9768</strain>
    </source>
</reference>
<keyword evidence="7" id="KW-0812">Transmembrane</keyword>
<keyword evidence="3 6" id="KW-0479">Metal-binding</keyword>
<dbReference type="PIRSF" id="PIRSF000025">
    <property type="entry name" value="Cytc_Bsub_c550"/>
    <property type="match status" value="1"/>
</dbReference>
<dbReference type="PANTHER" id="PTHR37823">
    <property type="entry name" value="CYTOCHROME C-553-LIKE"/>
    <property type="match status" value="1"/>
</dbReference>
<evidence type="ECO:0000256" key="3">
    <source>
        <dbReference type="ARBA" id="ARBA00022723"/>
    </source>
</evidence>
<evidence type="ECO:0000256" key="4">
    <source>
        <dbReference type="ARBA" id="ARBA00022982"/>
    </source>
</evidence>
<evidence type="ECO:0000259" key="8">
    <source>
        <dbReference type="PROSITE" id="PS51007"/>
    </source>
</evidence>
<dbReference type="Gene3D" id="1.10.760.10">
    <property type="entry name" value="Cytochrome c-like domain"/>
    <property type="match status" value="1"/>
</dbReference>
<protein>
    <submittedName>
        <fullName evidence="9">Mono/diheme cytochrome c family protein</fullName>
    </submittedName>
</protein>
<keyword evidence="1" id="KW-0813">Transport</keyword>
<keyword evidence="4" id="KW-0249">Electron transport</keyword>
<evidence type="ECO:0000256" key="1">
    <source>
        <dbReference type="ARBA" id="ARBA00022448"/>
    </source>
</evidence>
<feature type="transmembrane region" description="Helical" evidence="7">
    <location>
        <begin position="6"/>
        <end position="28"/>
    </location>
</feature>
<dbReference type="RefSeq" id="WP_307324247.1">
    <property type="nucleotide sequence ID" value="NZ_JAUSUG010000005.1"/>
</dbReference>
<keyword evidence="10" id="KW-1185">Reference proteome</keyword>
<evidence type="ECO:0000256" key="7">
    <source>
        <dbReference type="SAM" id="Phobius"/>
    </source>
</evidence>
<keyword evidence="7" id="KW-0472">Membrane</keyword>
<evidence type="ECO:0000256" key="5">
    <source>
        <dbReference type="ARBA" id="ARBA00023004"/>
    </source>
</evidence>
<keyword evidence="5 6" id="KW-0408">Iron</keyword>
<keyword evidence="2 6" id="KW-0349">Heme</keyword>
<dbReference type="SUPFAM" id="SSF46626">
    <property type="entry name" value="Cytochrome c"/>
    <property type="match status" value="1"/>
</dbReference>
<evidence type="ECO:0000256" key="6">
    <source>
        <dbReference type="PROSITE-ProRule" id="PRU00433"/>
    </source>
</evidence>
<dbReference type="InterPro" id="IPR009056">
    <property type="entry name" value="Cyt_c-like_dom"/>
</dbReference>
<dbReference type="Proteomes" id="UP001230005">
    <property type="component" value="Unassembled WGS sequence"/>
</dbReference>
<feature type="domain" description="Cytochrome c" evidence="8">
    <location>
        <begin position="48"/>
        <end position="122"/>
    </location>
</feature>
<organism evidence="9 10">
    <name type="scientific">Evansella vedderi</name>
    <dbReference type="NCBI Taxonomy" id="38282"/>
    <lineage>
        <taxon>Bacteria</taxon>
        <taxon>Bacillati</taxon>
        <taxon>Bacillota</taxon>
        <taxon>Bacilli</taxon>
        <taxon>Bacillales</taxon>
        <taxon>Bacillaceae</taxon>
        <taxon>Evansella</taxon>
    </lineage>
</organism>
<sequence>MKGKPLFPFAVTAVLGILLIVILSFVGLNQGQDIAGEDGDADEQEFETAYELGEHIYLQSCAACHGQDLEGVGSNPAVNALEGRFTKEEIVQIIHEGPGAMPPFANLGDDAEAVAEFLLTESE</sequence>
<proteinExistence type="predicted"/>